<dbReference type="AlphaFoldDB" id="A0A4R4E5X1"/>
<gene>
    <name evidence="2" type="ORF">E0486_03480</name>
</gene>
<proteinExistence type="predicted"/>
<organism evidence="2 3">
    <name type="scientific">Flaviaesturariibacter aridisoli</name>
    <dbReference type="NCBI Taxonomy" id="2545761"/>
    <lineage>
        <taxon>Bacteria</taxon>
        <taxon>Pseudomonadati</taxon>
        <taxon>Bacteroidota</taxon>
        <taxon>Chitinophagia</taxon>
        <taxon>Chitinophagales</taxon>
        <taxon>Chitinophagaceae</taxon>
        <taxon>Flaviaestuariibacter</taxon>
    </lineage>
</organism>
<evidence type="ECO:0000313" key="3">
    <source>
        <dbReference type="Proteomes" id="UP000295164"/>
    </source>
</evidence>
<feature type="domain" description="Cupin type-2" evidence="1">
    <location>
        <begin position="64"/>
        <end position="127"/>
    </location>
</feature>
<dbReference type="InterPro" id="IPR013096">
    <property type="entry name" value="Cupin_2"/>
</dbReference>
<dbReference type="Proteomes" id="UP000295164">
    <property type="component" value="Unassembled WGS sequence"/>
</dbReference>
<keyword evidence="3" id="KW-1185">Reference proteome</keyword>
<dbReference type="SUPFAM" id="SSF51182">
    <property type="entry name" value="RmlC-like cupins"/>
    <property type="match status" value="1"/>
</dbReference>
<sequence>MIILYCLGSYLILGYLGHYVLFPEKRPDISRYFKPGQVFRSEAEGAIQTVHHQENGIVYCAAQIEPYAPGPPKHVHPDFEETFAVANGELSLWIDGQVKKIRPGQEVLIPRGVPHKPFNETGERIEVKGLVAFPEKFAFNLCQIYGIIDRDPALAHSPRMALQMALLQAGGFNATIVEGPPALIQKLTGFLLLPLARMLGYKSYYPELDPKPAVREGAMAGV</sequence>
<dbReference type="PANTHER" id="PTHR36440">
    <property type="entry name" value="PUTATIVE (AFU_ORTHOLOGUE AFUA_8G07350)-RELATED"/>
    <property type="match status" value="1"/>
</dbReference>
<dbReference type="PANTHER" id="PTHR36440:SF1">
    <property type="entry name" value="PUTATIVE (AFU_ORTHOLOGUE AFUA_8G07350)-RELATED"/>
    <property type="match status" value="1"/>
</dbReference>
<dbReference type="OrthoDB" id="1423961at2"/>
<comment type="caution">
    <text evidence="2">The sequence shown here is derived from an EMBL/GenBank/DDBJ whole genome shotgun (WGS) entry which is preliminary data.</text>
</comment>
<reference evidence="2 3" key="1">
    <citation type="submission" date="2019-03" db="EMBL/GenBank/DDBJ databases">
        <authorList>
            <person name="Kim M.K.M."/>
        </authorList>
    </citation>
    <scope>NUCLEOTIDE SEQUENCE [LARGE SCALE GENOMIC DNA]</scope>
    <source>
        <strain evidence="2 3">17J68-15</strain>
    </source>
</reference>
<accession>A0A4R4E5X1</accession>
<dbReference type="InterPro" id="IPR014710">
    <property type="entry name" value="RmlC-like_jellyroll"/>
</dbReference>
<protein>
    <submittedName>
        <fullName evidence="2">Cupin domain-containing protein</fullName>
    </submittedName>
</protein>
<dbReference type="EMBL" id="SKFH01000003">
    <property type="protein sequence ID" value="TCZ74150.1"/>
    <property type="molecule type" value="Genomic_DNA"/>
</dbReference>
<dbReference type="Gene3D" id="2.60.120.10">
    <property type="entry name" value="Jelly Rolls"/>
    <property type="match status" value="1"/>
</dbReference>
<dbReference type="InterPro" id="IPR011051">
    <property type="entry name" value="RmlC_Cupin_sf"/>
</dbReference>
<evidence type="ECO:0000313" key="2">
    <source>
        <dbReference type="EMBL" id="TCZ74150.1"/>
    </source>
</evidence>
<dbReference type="Pfam" id="PF07883">
    <property type="entry name" value="Cupin_2"/>
    <property type="match status" value="1"/>
</dbReference>
<name>A0A4R4E5X1_9BACT</name>
<dbReference type="RefSeq" id="WP_131850749.1">
    <property type="nucleotide sequence ID" value="NZ_SKFH01000003.1"/>
</dbReference>
<evidence type="ECO:0000259" key="1">
    <source>
        <dbReference type="Pfam" id="PF07883"/>
    </source>
</evidence>
<dbReference type="InterPro" id="IPR053146">
    <property type="entry name" value="QDO-like"/>
</dbReference>